<dbReference type="PANTHER" id="PTHR12151:SF25">
    <property type="entry name" value="LINALOOL DEHYDRATASE_ISOMERASE DOMAIN-CONTAINING PROTEIN"/>
    <property type="match status" value="1"/>
</dbReference>
<evidence type="ECO:0000256" key="1">
    <source>
        <dbReference type="ARBA" id="ARBA00010996"/>
    </source>
</evidence>
<reference evidence="8 11" key="2">
    <citation type="submission" date="2020-12" db="EMBL/GenBank/DDBJ databases">
        <title>FDA dAtabase for Regulatory Grade micrObial Sequences (FDA-ARGOS): Supporting development and validation of Infectious Disease Dx tests.</title>
        <authorList>
            <person name="Sproer C."/>
            <person name="Gronow S."/>
            <person name="Severitt S."/>
            <person name="Schroder I."/>
            <person name="Tallon L."/>
            <person name="Sadzewicz L."/>
            <person name="Zhao X."/>
            <person name="Boylan J."/>
            <person name="Ott S."/>
            <person name="Bowen H."/>
            <person name="Vavikolanu K."/>
            <person name="Mehta A."/>
            <person name="Aluvathingal J."/>
            <person name="Nadendla S."/>
            <person name="Lowell S."/>
            <person name="Myers T."/>
            <person name="Yan Y."/>
            <person name="Sichtig H."/>
        </authorList>
    </citation>
    <scope>NUCLEOTIDE SEQUENCE [LARGE SCALE GENOMIC DNA]</scope>
    <source>
        <strain evidence="8 11">FDAARGOS_872</strain>
    </source>
</reference>
<keyword evidence="2 4" id="KW-0186">Copper</keyword>
<feature type="binding site" evidence="4">
    <location>
        <position position="151"/>
    </location>
    <ligand>
        <name>Cu cation</name>
        <dbReference type="ChEBI" id="CHEBI:23378"/>
    </ligand>
</feature>
<comment type="similarity">
    <text evidence="1">Belongs to the SCO1/2 family.</text>
</comment>
<dbReference type="SUPFAM" id="SSF52833">
    <property type="entry name" value="Thioredoxin-like"/>
    <property type="match status" value="2"/>
</dbReference>
<dbReference type="EMBL" id="CP065725">
    <property type="protein sequence ID" value="QPT39499.1"/>
    <property type="molecule type" value="Genomic_DNA"/>
</dbReference>
<feature type="domain" description="Thioredoxin" evidence="7">
    <location>
        <begin position="211"/>
        <end position="363"/>
    </location>
</feature>
<dbReference type="PROSITE" id="PS51352">
    <property type="entry name" value="THIOREDOXIN_2"/>
    <property type="match status" value="1"/>
</dbReference>
<dbReference type="InterPro" id="IPR017937">
    <property type="entry name" value="Thioredoxin_CS"/>
</dbReference>
<evidence type="ECO:0000256" key="3">
    <source>
        <dbReference type="ARBA" id="ARBA00023284"/>
    </source>
</evidence>
<evidence type="ECO:0000313" key="11">
    <source>
        <dbReference type="Proteomes" id="UP000594903"/>
    </source>
</evidence>
<dbReference type="GO" id="GO:0015036">
    <property type="term" value="F:disulfide oxidoreductase activity"/>
    <property type="evidence" value="ECO:0007669"/>
    <property type="project" value="UniProtKB-ARBA"/>
</dbReference>
<name>A0A378XIS5_9BURK</name>
<gene>
    <name evidence="9" type="primary">tlpA_2</name>
    <name evidence="8" type="ORF">I6G29_10095</name>
    <name evidence="9" type="ORF">NCTC11997_02086</name>
</gene>
<evidence type="ECO:0000256" key="5">
    <source>
        <dbReference type="PIRSR" id="PIRSR603782-2"/>
    </source>
</evidence>
<dbReference type="Gene3D" id="3.40.30.10">
    <property type="entry name" value="Glutaredoxin"/>
    <property type="match status" value="2"/>
</dbReference>
<dbReference type="PROSITE" id="PS00194">
    <property type="entry name" value="THIOREDOXIN_1"/>
    <property type="match status" value="1"/>
</dbReference>
<dbReference type="GO" id="GO:0046872">
    <property type="term" value="F:metal ion binding"/>
    <property type="evidence" value="ECO:0007669"/>
    <property type="project" value="UniProtKB-KW"/>
</dbReference>
<evidence type="ECO:0000313" key="9">
    <source>
        <dbReference type="EMBL" id="SUA56439.1"/>
    </source>
</evidence>
<evidence type="ECO:0000256" key="2">
    <source>
        <dbReference type="ARBA" id="ARBA00023008"/>
    </source>
</evidence>
<keyword evidence="3" id="KW-0676">Redox-active center</keyword>
<evidence type="ECO:0000313" key="10">
    <source>
        <dbReference type="Proteomes" id="UP000254603"/>
    </source>
</evidence>
<feature type="chain" id="PRO_5016730499" evidence="6">
    <location>
        <begin position="24"/>
        <end position="363"/>
    </location>
</feature>
<evidence type="ECO:0000259" key="7">
    <source>
        <dbReference type="PROSITE" id="PS51352"/>
    </source>
</evidence>
<dbReference type="PANTHER" id="PTHR12151">
    <property type="entry name" value="ELECTRON TRANSPORT PROTIN SCO1/SENC FAMILY MEMBER"/>
    <property type="match status" value="1"/>
</dbReference>
<feature type="disulfide bond" description="Redox-active" evidence="5">
    <location>
        <begin position="56"/>
        <end position="60"/>
    </location>
</feature>
<dbReference type="Proteomes" id="UP000594903">
    <property type="component" value="Chromosome"/>
</dbReference>
<keyword evidence="11" id="KW-1185">Reference proteome</keyword>
<evidence type="ECO:0000256" key="6">
    <source>
        <dbReference type="SAM" id="SignalP"/>
    </source>
</evidence>
<organism evidence="9 10">
    <name type="scientific">Oligella ureolytica</name>
    <dbReference type="NCBI Taxonomy" id="90244"/>
    <lineage>
        <taxon>Bacteria</taxon>
        <taxon>Pseudomonadati</taxon>
        <taxon>Pseudomonadota</taxon>
        <taxon>Betaproteobacteria</taxon>
        <taxon>Burkholderiales</taxon>
        <taxon>Alcaligenaceae</taxon>
        <taxon>Oligella</taxon>
    </lineage>
</organism>
<evidence type="ECO:0000256" key="4">
    <source>
        <dbReference type="PIRSR" id="PIRSR603782-1"/>
    </source>
</evidence>
<accession>A0A378XIS5</accession>
<dbReference type="CDD" id="cd02966">
    <property type="entry name" value="TlpA_like_family"/>
    <property type="match status" value="1"/>
</dbReference>
<dbReference type="Pfam" id="PF02630">
    <property type="entry name" value="SCO1-SenC"/>
    <property type="match status" value="1"/>
</dbReference>
<sequence>MIKRMFSKLLLCFLMLFSGSLYAQTINFDLIDNKGPVTQESYPGKYLLLAVGYTSCPDICPTTLYEFGAAMKAIKNPDAIQPVFVTIDPASDEVNRLNAYTAFFDKRIVGLTGPKENIKHLADQIGATYGYSLNGKPIEDPEPGMSYAVYHSAYIYLIDPEREILDVYDYQIGVDGLVEALDEVLGVPDSESGAESHDRDEVAAVQAESHVATAEAASAATTITTDCELPTGFVPVKEPHDLAAVVDSAPEAKVSLLNLWAIWCEPCRVELPLLDKFATEQDKMSVVALNLGDQKDKIAEFFKIQAIQHLTQQSTDDAMLLRRLGGMGLPFNMLFVDGKAVALKNGIIQETETLGRFAQCVLH</sequence>
<dbReference type="OrthoDB" id="9790194at2"/>
<dbReference type="RefSeq" id="WP_040608512.1">
    <property type="nucleotide sequence ID" value="NZ_CP065725.1"/>
</dbReference>
<proteinExistence type="inferred from homology"/>
<protein>
    <submittedName>
        <fullName evidence="9">Cytochrome c biogenesis protein tlpA</fullName>
    </submittedName>
    <submittedName>
        <fullName evidence="8">SCO family protein</fullName>
    </submittedName>
</protein>
<dbReference type="InterPro" id="IPR013766">
    <property type="entry name" value="Thioredoxin_domain"/>
</dbReference>
<feature type="binding site" evidence="4">
    <location>
        <position position="60"/>
    </location>
    <ligand>
        <name>Cu cation</name>
        <dbReference type="ChEBI" id="CHEBI:23378"/>
    </ligand>
</feature>
<keyword evidence="5" id="KW-1015">Disulfide bond</keyword>
<dbReference type="STRING" id="1122619.GCA_000373745_02143"/>
<evidence type="ECO:0000313" key="8">
    <source>
        <dbReference type="EMBL" id="QPT39499.1"/>
    </source>
</evidence>
<feature type="binding site" evidence="4">
    <location>
        <position position="56"/>
    </location>
    <ligand>
        <name>Cu cation</name>
        <dbReference type="ChEBI" id="CHEBI:23378"/>
    </ligand>
</feature>
<reference evidence="9 10" key="1">
    <citation type="submission" date="2018-06" db="EMBL/GenBank/DDBJ databases">
        <authorList>
            <consortium name="Pathogen Informatics"/>
            <person name="Doyle S."/>
        </authorList>
    </citation>
    <scope>NUCLEOTIDE SEQUENCE [LARGE SCALE GENOMIC DNA]</scope>
    <source>
        <strain evidence="9 10">NCTC11997</strain>
    </source>
</reference>
<keyword evidence="4" id="KW-0479">Metal-binding</keyword>
<dbReference type="InterPro" id="IPR003782">
    <property type="entry name" value="SCO1/SenC"/>
</dbReference>
<feature type="signal peptide" evidence="6">
    <location>
        <begin position="1"/>
        <end position="23"/>
    </location>
</feature>
<dbReference type="EMBL" id="UGSB01000001">
    <property type="protein sequence ID" value="SUA56439.1"/>
    <property type="molecule type" value="Genomic_DNA"/>
</dbReference>
<dbReference type="AlphaFoldDB" id="A0A378XIS5"/>
<dbReference type="CDD" id="cd02968">
    <property type="entry name" value="SCO"/>
    <property type="match status" value="1"/>
</dbReference>
<dbReference type="InterPro" id="IPR036249">
    <property type="entry name" value="Thioredoxin-like_sf"/>
</dbReference>
<keyword evidence="6" id="KW-0732">Signal</keyword>
<dbReference type="Proteomes" id="UP000254603">
    <property type="component" value="Unassembled WGS sequence"/>
</dbReference>